<protein>
    <submittedName>
        <fullName evidence="5">Uncharacterized protein</fullName>
    </submittedName>
</protein>
<dbReference type="GO" id="GO:0046872">
    <property type="term" value="F:metal ion binding"/>
    <property type="evidence" value="ECO:0007669"/>
    <property type="project" value="UniProtKB-KW"/>
</dbReference>
<evidence type="ECO:0000256" key="1">
    <source>
        <dbReference type="ARBA" id="ARBA00010587"/>
    </source>
</evidence>
<sequence length="337" mass="39335">MYDLMGGAIAYRDSLISDQDSVTNQHRNEIIIIFVLSIVSLLIGYIFFLFRTRRIIFDVEKRTLKMGLLDPNTDVNERIGMGSASYKTEYSCDCMRMDILNHTVLLYVAHLCASIDWTMNIEKETQDIIKMKEQNYSEEIDTILQLANIVKYERQQLQITNDDNKLLIATQTISEDEEHLKNIRRCVLNLLSIVFRFFCNCLSDQEKMINNYSIDIKHSHFHEAFHAVLVVKLQKLCFKIIKSARDSKKAIPPMFAQKLKNFFASWLNEHVIVVDKDLSTLLLGKAPDSELDRFVSISQRLITPKSYIEYISNEYVPSKIKQKFEKLKKILRLDENN</sequence>
<feature type="transmembrane region" description="Helical" evidence="4">
    <location>
        <begin position="30"/>
        <end position="50"/>
    </location>
</feature>
<gene>
    <name evidence="5" type="ORF">EZS28_032037</name>
</gene>
<evidence type="ECO:0000313" key="6">
    <source>
        <dbReference type="Proteomes" id="UP000324800"/>
    </source>
</evidence>
<accession>A0A5J4UNY1</accession>
<keyword evidence="4" id="KW-1133">Transmembrane helix</keyword>
<name>A0A5J4UNY1_9EUKA</name>
<dbReference type="EMBL" id="SNRW01013602">
    <property type="protein sequence ID" value="KAA6372436.1"/>
    <property type="molecule type" value="Genomic_DNA"/>
</dbReference>
<comment type="similarity">
    <text evidence="1">Belongs to the hemerythrin family.</text>
</comment>
<evidence type="ECO:0000256" key="4">
    <source>
        <dbReference type="SAM" id="Phobius"/>
    </source>
</evidence>
<reference evidence="5 6" key="1">
    <citation type="submission" date="2019-03" db="EMBL/GenBank/DDBJ databases">
        <title>Single cell metagenomics reveals metabolic interactions within the superorganism composed of flagellate Streblomastix strix and complex community of Bacteroidetes bacteria on its surface.</title>
        <authorList>
            <person name="Treitli S.C."/>
            <person name="Kolisko M."/>
            <person name="Husnik F."/>
            <person name="Keeling P."/>
            <person name="Hampl V."/>
        </authorList>
    </citation>
    <scope>NUCLEOTIDE SEQUENCE [LARGE SCALE GENOMIC DNA]</scope>
    <source>
        <strain evidence="5">ST1C</strain>
    </source>
</reference>
<keyword evidence="2" id="KW-0479">Metal-binding</keyword>
<proteinExistence type="inferred from homology"/>
<keyword evidence="4" id="KW-0812">Transmembrane</keyword>
<organism evidence="5 6">
    <name type="scientific">Streblomastix strix</name>
    <dbReference type="NCBI Taxonomy" id="222440"/>
    <lineage>
        <taxon>Eukaryota</taxon>
        <taxon>Metamonada</taxon>
        <taxon>Preaxostyla</taxon>
        <taxon>Oxymonadida</taxon>
        <taxon>Streblomastigidae</taxon>
        <taxon>Streblomastix</taxon>
    </lineage>
</organism>
<dbReference type="AlphaFoldDB" id="A0A5J4UNY1"/>
<dbReference type="InterPro" id="IPR035938">
    <property type="entry name" value="Hemerythrin-like_sf"/>
</dbReference>
<evidence type="ECO:0000313" key="5">
    <source>
        <dbReference type="EMBL" id="KAA6372436.1"/>
    </source>
</evidence>
<keyword evidence="4" id="KW-0472">Membrane</keyword>
<evidence type="ECO:0000256" key="3">
    <source>
        <dbReference type="ARBA" id="ARBA00023004"/>
    </source>
</evidence>
<evidence type="ECO:0000256" key="2">
    <source>
        <dbReference type="ARBA" id="ARBA00022723"/>
    </source>
</evidence>
<keyword evidence="3" id="KW-0408">Iron</keyword>
<dbReference type="Proteomes" id="UP000324800">
    <property type="component" value="Unassembled WGS sequence"/>
</dbReference>
<comment type="caution">
    <text evidence="5">The sequence shown here is derived from an EMBL/GenBank/DDBJ whole genome shotgun (WGS) entry which is preliminary data.</text>
</comment>
<dbReference type="SUPFAM" id="SSF47188">
    <property type="entry name" value="Hemerythrin-like"/>
    <property type="match status" value="1"/>
</dbReference>